<name>A0A1X7JSR8_9BACT</name>
<dbReference type="AlphaFoldDB" id="A0A1X7JSR8"/>
<evidence type="ECO:0000313" key="2">
    <source>
        <dbReference type="EMBL" id="SMG30843.1"/>
    </source>
</evidence>
<dbReference type="EMBL" id="FXAW01000003">
    <property type="protein sequence ID" value="SMG30843.1"/>
    <property type="molecule type" value="Genomic_DNA"/>
</dbReference>
<keyword evidence="1" id="KW-1133">Transmembrane helix</keyword>
<gene>
    <name evidence="2" type="ORF">SAMN05661096_02013</name>
</gene>
<keyword evidence="1" id="KW-0812">Transmembrane</keyword>
<feature type="transmembrane region" description="Helical" evidence="1">
    <location>
        <begin position="55"/>
        <end position="74"/>
    </location>
</feature>
<evidence type="ECO:0000256" key="1">
    <source>
        <dbReference type="SAM" id="Phobius"/>
    </source>
</evidence>
<organism evidence="2 3">
    <name type="scientific">Marivirga sericea</name>
    <dbReference type="NCBI Taxonomy" id="1028"/>
    <lineage>
        <taxon>Bacteria</taxon>
        <taxon>Pseudomonadati</taxon>
        <taxon>Bacteroidota</taxon>
        <taxon>Cytophagia</taxon>
        <taxon>Cytophagales</taxon>
        <taxon>Marivirgaceae</taxon>
        <taxon>Marivirga</taxon>
    </lineage>
</organism>
<feature type="transmembrane region" description="Helical" evidence="1">
    <location>
        <begin position="24"/>
        <end position="49"/>
    </location>
</feature>
<accession>A0A1X7JSR8</accession>
<proteinExistence type="predicted"/>
<dbReference type="OrthoDB" id="9994951at2"/>
<evidence type="ECO:0000313" key="3">
    <source>
        <dbReference type="Proteomes" id="UP000193804"/>
    </source>
</evidence>
<sequence>MVVKLIVLYGIFKLFVRIGYNEKVYSALGAVVFAFTASFLISIMGWYIAIDLSSIIVGAVLGSLYGTIFFPTYIKPIKKEELTH</sequence>
<reference evidence="3" key="1">
    <citation type="submission" date="2017-04" db="EMBL/GenBank/DDBJ databases">
        <authorList>
            <person name="Varghese N."/>
            <person name="Submissions S."/>
        </authorList>
    </citation>
    <scope>NUCLEOTIDE SEQUENCE [LARGE SCALE GENOMIC DNA]</scope>
    <source>
        <strain evidence="3">DSM 4125</strain>
    </source>
</reference>
<dbReference type="Proteomes" id="UP000193804">
    <property type="component" value="Unassembled WGS sequence"/>
</dbReference>
<keyword evidence="1" id="KW-0472">Membrane</keyword>
<protein>
    <submittedName>
        <fullName evidence="2">Uncharacterized protein</fullName>
    </submittedName>
</protein>
<keyword evidence="3" id="KW-1185">Reference proteome</keyword>
<dbReference type="RefSeq" id="WP_085516916.1">
    <property type="nucleotide sequence ID" value="NZ_FXAW01000003.1"/>
</dbReference>
<dbReference type="STRING" id="1028.SAMN05661096_02013"/>